<evidence type="ECO:0000313" key="1">
    <source>
        <dbReference type="EMBL" id="KWA58076.1"/>
    </source>
</evidence>
<evidence type="ECO:0000313" key="2">
    <source>
        <dbReference type="Proteomes" id="UP000068603"/>
    </source>
</evidence>
<dbReference type="EMBL" id="LPHB01000058">
    <property type="protein sequence ID" value="KWA58076.1"/>
    <property type="molecule type" value="Genomic_DNA"/>
</dbReference>
<proteinExistence type="predicted"/>
<sequence>MRRVSDLIAKIGSSAAEQSTGVAQVDQAVVHPCNITQQNAALVEQSTVAVGEPEAVGDAAGGGGERVSVME</sequence>
<comment type="caution">
    <text evidence="1">The sequence shown here is derived from an EMBL/GenBank/DDBJ whole genome shotgun (WGS) entry which is preliminary data.</text>
</comment>
<accession>A0A108IKE6</accession>
<name>A0A108IKE6_9BURK</name>
<dbReference type="Proteomes" id="UP000068603">
    <property type="component" value="Unassembled WGS sequence"/>
</dbReference>
<organism evidence="1">
    <name type="scientific">Burkholderia stagnalis</name>
    <dbReference type="NCBI Taxonomy" id="1503054"/>
    <lineage>
        <taxon>Bacteria</taxon>
        <taxon>Pseudomonadati</taxon>
        <taxon>Pseudomonadota</taxon>
        <taxon>Betaproteobacteria</taxon>
        <taxon>Burkholderiales</taxon>
        <taxon>Burkholderiaceae</taxon>
        <taxon>Burkholderia</taxon>
        <taxon>Burkholderia cepacia complex</taxon>
    </lineage>
</organism>
<dbReference type="AlphaFoldDB" id="A0A108IKE6"/>
<gene>
    <name evidence="1" type="ORF">WT44_24105</name>
</gene>
<protein>
    <submittedName>
        <fullName evidence="1">Uncharacterized protein</fullName>
    </submittedName>
</protein>
<dbReference type="SUPFAM" id="SSF58104">
    <property type="entry name" value="Methyl-accepting chemotaxis protein (MCP) signaling domain"/>
    <property type="match status" value="1"/>
</dbReference>
<reference evidence="1 2" key="1">
    <citation type="submission" date="2015-11" db="EMBL/GenBank/DDBJ databases">
        <title>Expanding the genomic diversity of Burkholderia species for the development of highly accurate diagnostics.</title>
        <authorList>
            <person name="Sahl J."/>
            <person name="Keim P."/>
            <person name="Wagner D."/>
        </authorList>
    </citation>
    <scope>NUCLEOTIDE SEQUENCE [LARGE SCALE GENOMIC DNA]</scope>
    <source>
        <strain evidence="1 2">MSMB1960WGS</strain>
    </source>
</reference>